<dbReference type="Gene3D" id="2.120.10.10">
    <property type="match status" value="1"/>
</dbReference>
<dbReference type="CDD" id="cd15482">
    <property type="entry name" value="Sialidase_non-viral"/>
    <property type="match status" value="2"/>
</dbReference>
<evidence type="ECO:0000313" key="1">
    <source>
        <dbReference type="EMBL" id="MBB3110245.1"/>
    </source>
</evidence>
<sequence length="417" mass="45053">MPAFNFPVTAPGLPEFEPAIAVNLLNPAIMIAVAVDTNNPGNTPQTGVYRSVDGGANWTTIHILPLPAPFTSAEAPFVAYAFPNTFYVTAHAFDTTSDGTCIVYKSTNNGTDFDPPVIVNRGYGSYINNDETLVTVDNGQSSPYFGNVYVSYNHQFNVQNNGNSTAFVNRSNNGGTTWDQPDLLSSESTRVERPDVTVNLVGQVYGAWITNAPTTNFIVRRSDDGGTTYNQQVIVSPVVLVPTVLPVPNYAFRVLTFANIATDNSVGPFTNRVYAVWQDFQLGYSDIFMSISNDRGQSWSVPVSITNATPGSQNFFPAIDVDPLLGVVNVIYYSNQLNGFDLDVFVARSINGGATFTNSRVTTTSFSPNGSSPTPVPIIGDYIDIISVPPGGYIGIWTDLRNGSLQIYCGYNTDPVT</sequence>
<organism evidence="1 2">
    <name type="scientific">Paenibacillus phyllosphaerae</name>
    <dbReference type="NCBI Taxonomy" id="274593"/>
    <lineage>
        <taxon>Bacteria</taxon>
        <taxon>Bacillati</taxon>
        <taxon>Bacillota</taxon>
        <taxon>Bacilli</taxon>
        <taxon>Bacillales</taxon>
        <taxon>Paenibacillaceae</taxon>
        <taxon>Paenibacillus</taxon>
    </lineage>
</organism>
<proteinExistence type="predicted"/>
<accession>A0A7W5FMG5</accession>
<protein>
    <recommendedName>
        <fullName evidence="3">Exo-alpha-sialidase</fullName>
    </recommendedName>
</protein>
<dbReference type="EMBL" id="JACHXK010000004">
    <property type="protein sequence ID" value="MBB3110245.1"/>
    <property type="molecule type" value="Genomic_DNA"/>
</dbReference>
<dbReference type="Gene3D" id="2.130.10.10">
    <property type="entry name" value="YVTN repeat-like/Quinoprotein amine dehydrogenase"/>
    <property type="match status" value="1"/>
</dbReference>
<evidence type="ECO:0000313" key="2">
    <source>
        <dbReference type="Proteomes" id="UP000570361"/>
    </source>
</evidence>
<dbReference type="InterPro" id="IPR015943">
    <property type="entry name" value="WD40/YVTN_repeat-like_dom_sf"/>
</dbReference>
<gene>
    <name evidence="1" type="ORF">FHS18_002312</name>
</gene>
<dbReference type="AlphaFoldDB" id="A0A7W5FMG5"/>
<dbReference type="Proteomes" id="UP000570361">
    <property type="component" value="Unassembled WGS sequence"/>
</dbReference>
<comment type="caution">
    <text evidence="1">The sequence shown here is derived from an EMBL/GenBank/DDBJ whole genome shotgun (WGS) entry which is preliminary data.</text>
</comment>
<reference evidence="1 2" key="1">
    <citation type="submission" date="2020-08" db="EMBL/GenBank/DDBJ databases">
        <title>Genomic Encyclopedia of Type Strains, Phase III (KMG-III): the genomes of soil and plant-associated and newly described type strains.</title>
        <authorList>
            <person name="Whitman W."/>
        </authorList>
    </citation>
    <scope>NUCLEOTIDE SEQUENCE [LARGE SCALE GENOMIC DNA]</scope>
    <source>
        <strain evidence="1 2">CECT 5862</strain>
    </source>
</reference>
<dbReference type="RefSeq" id="WP_183600079.1">
    <property type="nucleotide sequence ID" value="NZ_JACHXK010000004.1"/>
</dbReference>
<evidence type="ECO:0008006" key="3">
    <source>
        <dbReference type="Google" id="ProtNLM"/>
    </source>
</evidence>
<keyword evidence="2" id="KW-1185">Reference proteome</keyword>
<dbReference type="SUPFAM" id="SSF110296">
    <property type="entry name" value="Oligoxyloglucan reducing end-specific cellobiohydrolase"/>
    <property type="match status" value="1"/>
</dbReference>
<name>A0A7W5FMG5_9BACL</name>